<evidence type="ECO:0000256" key="2">
    <source>
        <dbReference type="ARBA" id="ARBA00005375"/>
    </source>
</evidence>
<dbReference type="PANTHER" id="PTHR11567">
    <property type="entry name" value="ACID PHOSPHATASE-RELATED"/>
    <property type="match status" value="1"/>
</dbReference>
<protein>
    <recommendedName>
        <fullName evidence="7">Prostatic acid phosphatase-like</fullName>
    </recommendedName>
</protein>
<accession>A0ABQ8JDD6</accession>
<feature type="chain" id="PRO_5045362673" description="Prostatic acid phosphatase-like" evidence="4">
    <location>
        <begin position="26"/>
        <end position="482"/>
    </location>
</feature>
<comment type="caution">
    <text evidence="5">The sequence shown here is derived from an EMBL/GenBank/DDBJ whole genome shotgun (WGS) entry which is preliminary data.</text>
</comment>
<dbReference type="SUPFAM" id="SSF53254">
    <property type="entry name" value="Phosphoglycerate mutase-like"/>
    <property type="match status" value="1"/>
</dbReference>
<comment type="similarity">
    <text evidence="2">Belongs to the histidine acid phosphatase family.</text>
</comment>
<evidence type="ECO:0008006" key="7">
    <source>
        <dbReference type="Google" id="ProtNLM"/>
    </source>
</evidence>
<dbReference type="PANTHER" id="PTHR11567:SF210">
    <property type="entry name" value="ACID PHOSPHATASE 5-RELATED"/>
    <property type="match status" value="1"/>
</dbReference>
<evidence type="ECO:0000256" key="1">
    <source>
        <dbReference type="ARBA" id="ARBA00000032"/>
    </source>
</evidence>
<dbReference type="PROSITE" id="PS00778">
    <property type="entry name" value="HIS_ACID_PHOSPHAT_2"/>
    <property type="match status" value="1"/>
</dbReference>
<keyword evidence="4" id="KW-0732">Signal</keyword>
<dbReference type="Gene3D" id="3.40.50.1240">
    <property type="entry name" value="Phosphoglycerate mutase-like"/>
    <property type="match status" value="1"/>
</dbReference>
<dbReference type="InterPro" id="IPR033379">
    <property type="entry name" value="Acid_Pase_AS"/>
</dbReference>
<keyword evidence="6" id="KW-1185">Reference proteome</keyword>
<dbReference type="InterPro" id="IPR050645">
    <property type="entry name" value="Histidine_acid_phosphatase"/>
</dbReference>
<sequence length="482" mass="56996">MDSWNIWSFLTIILIIFDNNRQSFSIGNNEVQGLSSSKSWTSNDQTILRHVQIVFRHGDRTPVWVEPPEPYYEKHKYWPQGFGQLTKQGKAKAYRLGQLLRKYYSDYLGWRFSVQEVFIRSSALDRCIETAQLIMAGAYPPNSSLARWNISSTSEPLAKLWQPTPIETFIPADEDTLLRINKPCPEADEIKERLLDSRRNRRLLQRYRPLLDQLERILSDHLHTIEQVSNVHENMNIMHENGYYWYKWEPESGNRSEELSKWTQESEEEIRRQLRLFEVAKYRSMFDDDFIKQVRAGELLHRIGDIFKSRRSVMEPASDSDRDYRLHLYSTHDTKLAALLQTLNVWNQELVPYLGTLMFELHQSRENSSQYYVQLWYLNETADLLEAQELRPHRLDIPGCDQEEFDEQNLMCPLDEFLFLIQPFSPPQDWKHSCGIHSELTAMISVNILLLIVNLTMMFFLLMGIMYVCSCINSRSGYERLR</sequence>
<organism evidence="5 6">
    <name type="scientific">Dermatophagoides pteronyssinus</name>
    <name type="common">European house dust mite</name>
    <dbReference type="NCBI Taxonomy" id="6956"/>
    <lineage>
        <taxon>Eukaryota</taxon>
        <taxon>Metazoa</taxon>
        <taxon>Ecdysozoa</taxon>
        <taxon>Arthropoda</taxon>
        <taxon>Chelicerata</taxon>
        <taxon>Arachnida</taxon>
        <taxon>Acari</taxon>
        <taxon>Acariformes</taxon>
        <taxon>Sarcoptiformes</taxon>
        <taxon>Astigmata</taxon>
        <taxon>Psoroptidia</taxon>
        <taxon>Analgoidea</taxon>
        <taxon>Pyroglyphidae</taxon>
        <taxon>Dermatophagoidinae</taxon>
        <taxon>Dermatophagoides</taxon>
    </lineage>
</organism>
<evidence type="ECO:0000313" key="6">
    <source>
        <dbReference type="Proteomes" id="UP000887458"/>
    </source>
</evidence>
<dbReference type="InterPro" id="IPR000560">
    <property type="entry name" value="His_Pase_clade-2"/>
</dbReference>
<comment type="catalytic activity">
    <reaction evidence="1">
        <text>a phosphate monoester + H2O = an alcohol + phosphate</text>
        <dbReference type="Rhea" id="RHEA:15017"/>
        <dbReference type="ChEBI" id="CHEBI:15377"/>
        <dbReference type="ChEBI" id="CHEBI:30879"/>
        <dbReference type="ChEBI" id="CHEBI:43474"/>
        <dbReference type="ChEBI" id="CHEBI:67140"/>
        <dbReference type="EC" id="3.1.3.2"/>
    </reaction>
</comment>
<dbReference type="CDD" id="cd07061">
    <property type="entry name" value="HP_HAP_like"/>
    <property type="match status" value="1"/>
</dbReference>
<reference evidence="5 6" key="2">
    <citation type="journal article" date="2022" name="Mol. Biol. Evol.">
        <title>Comparative Genomics Reveals Insights into the Divergent Evolution of Astigmatic Mites and Household Pest Adaptations.</title>
        <authorList>
            <person name="Xiong Q."/>
            <person name="Wan A.T."/>
            <person name="Liu X."/>
            <person name="Fung C.S."/>
            <person name="Xiao X."/>
            <person name="Malainual N."/>
            <person name="Hou J."/>
            <person name="Wang L."/>
            <person name="Wang M."/>
            <person name="Yang K.Y."/>
            <person name="Cui Y."/>
            <person name="Leung E.L."/>
            <person name="Nong W."/>
            <person name="Shin S.K."/>
            <person name="Au S.W."/>
            <person name="Jeong K.Y."/>
            <person name="Chew F.T."/>
            <person name="Hui J.H."/>
            <person name="Leung T.F."/>
            <person name="Tungtrongchitr A."/>
            <person name="Zhong N."/>
            <person name="Liu Z."/>
            <person name="Tsui S.K."/>
        </authorList>
    </citation>
    <scope>NUCLEOTIDE SEQUENCE [LARGE SCALE GENOMIC DNA]</scope>
    <source>
        <strain evidence="5">Derp</strain>
    </source>
</reference>
<reference evidence="5 6" key="1">
    <citation type="journal article" date="2018" name="J. Allergy Clin. Immunol.">
        <title>High-quality assembly of Dermatophagoides pteronyssinus genome and transcriptome reveals a wide range of novel allergens.</title>
        <authorList>
            <person name="Liu X.Y."/>
            <person name="Yang K.Y."/>
            <person name="Wang M.Q."/>
            <person name="Kwok J.S."/>
            <person name="Zeng X."/>
            <person name="Yang Z."/>
            <person name="Xiao X.J."/>
            <person name="Lau C.P."/>
            <person name="Li Y."/>
            <person name="Huang Z.M."/>
            <person name="Ba J.G."/>
            <person name="Yim A.K."/>
            <person name="Ouyang C.Y."/>
            <person name="Ngai S.M."/>
            <person name="Chan T.F."/>
            <person name="Leung E.L."/>
            <person name="Liu L."/>
            <person name="Liu Z.G."/>
            <person name="Tsui S.K."/>
        </authorList>
    </citation>
    <scope>NUCLEOTIDE SEQUENCE [LARGE SCALE GENOMIC DNA]</scope>
    <source>
        <strain evidence="5">Derp</strain>
    </source>
</reference>
<keyword evidence="3" id="KW-0472">Membrane</keyword>
<keyword evidence="3" id="KW-0812">Transmembrane</keyword>
<proteinExistence type="inferred from homology"/>
<gene>
    <name evidence="5" type="ORF">DERP_001047</name>
</gene>
<dbReference type="Pfam" id="PF00328">
    <property type="entry name" value="His_Phos_2"/>
    <property type="match status" value="1"/>
</dbReference>
<evidence type="ECO:0000256" key="3">
    <source>
        <dbReference type="SAM" id="Phobius"/>
    </source>
</evidence>
<keyword evidence="3" id="KW-1133">Transmembrane helix</keyword>
<evidence type="ECO:0000256" key="4">
    <source>
        <dbReference type="SAM" id="SignalP"/>
    </source>
</evidence>
<dbReference type="Proteomes" id="UP000887458">
    <property type="component" value="Unassembled WGS sequence"/>
</dbReference>
<name>A0ABQ8JDD6_DERPT</name>
<dbReference type="EMBL" id="NJHN03000047">
    <property type="protein sequence ID" value="KAH9420619.1"/>
    <property type="molecule type" value="Genomic_DNA"/>
</dbReference>
<evidence type="ECO:0000313" key="5">
    <source>
        <dbReference type="EMBL" id="KAH9420619.1"/>
    </source>
</evidence>
<feature type="transmembrane region" description="Helical" evidence="3">
    <location>
        <begin position="448"/>
        <end position="472"/>
    </location>
</feature>
<feature type="signal peptide" evidence="4">
    <location>
        <begin position="1"/>
        <end position="25"/>
    </location>
</feature>
<dbReference type="InterPro" id="IPR029033">
    <property type="entry name" value="His_PPase_superfam"/>
</dbReference>
<dbReference type="PROSITE" id="PS00616">
    <property type="entry name" value="HIS_ACID_PHOSPHAT_1"/>
    <property type="match status" value="1"/>
</dbReference>